<feature type="region of interest" description="Disordered" evidence="1">
    <location>
        <begin position="21"/>
        <end position="41"/>
    </location>
</feature>
<dbReference type="Proteomes" id="UP000620139">
    <property type="component" value="Unassembled WGS sequence"/>
</dbReference>
<organism evidence="2 3">
    <name type="scientific">Inhella gelatinilytica</name>
    <dbReference type="NCBI Taxonomy" id="2795030"/>
    <lineage>
        <taxon>Bacteria</taxon>
        <taxon>Pseudomonadati</taxon>
        <taxon>Pseudomonadota</taxon>
        <taxon>Betaproteobacteria</taxon>
        <taxon>Burkholderiales</taxon>
        <taxon>Sphaerotilaceae</taxon>
        <taxon>Inhella</taxon>
    </lineage>
</organism>
<evidence type="ECO:0008006" key="4">
    <source>
        <dbReference type="Google" id="ProtNLM"/>
    </source>
</evidence>
<reference evidence="2" key="1">
    <citation type="submission" date="2020-12" db="EMBL/GenBank/DDBJ databases">
        <title>The genome sequence of Inhella sp. 4Y17.</title>
        <authorList>
            <person name="Liu Y."/>
        </authorList>
    </citation>
    <scope>NUCLEOTIDE SEQUENCE</scope>
    <source>
        <strain evidence="2">4Y10</strain>
    </source>
</reference>
<proteinExistence type="predicted"/>
<feature type="compositionally biased region" description="Low complexity" evidence="1">
    <location>
        <begin position="32"/>
        <end position="41"/>
    </location>
</feature>
<gene>
    <name evidence="2" type="ORF">I7X43_00620</name>
</gene>
<name>A0A931ISI3_9BURK</name>
<sequence>MRALWGIVGGLSAVASVQALPDPTLPPPQARASVSAGLPASPVSAAPARPVLQGLRPGQQPTAVVSGQLLRPGQSVQGHVLLRIEADAVVMRDPEGQRLRLTMWPVDEKKPLIKEVRR</sequence>
<accession>A0A931ISI3</accession>
<protein>
    <recommendedName>
        <fullName evidence="4">MSHA biogenesis protein MshK</fullName>
    </recommendedName>
</protein>
<comment type="caution">
    <text evidence="2">The sequence shown here is derived from an EMBL/GenBank/DDBJ whole genome shotgun (WGS) entry which is preliminary data.</text>
</comment>
<keyword evidence="3" id="KW-1185">Reference proteome</keyword>
<dbReference type="EMBL" id="JAEDAL010000001">
    <property type="protein sequence ID" value="MBH9551334.1"/>
    <property type="molecule type" value="Genomic_DNA"/>
</dbReference>
<dbReference type="AlphaFoldDB" id="A0A931ISI3"/>
<evidence type="ECO:0000256" key="1">
    <source>
        <dbReference type="SAM" id="MobiDB-lite"/>
    </source>
</evidence>
<dbReference type="RefSeq" id="WP_198098953.1">
    <property type="nucleotide sequence ID" value="NZ_JAEDAL010000001.1"/>
</dbReference>
<evidence type="ECO:0000313" key="2">
    <source>
        <dbReference type="EMBL" id="MBH9551334.1"/>
    </source>
</evidence>
<evidence type="ECO:0000313" key="3">
    <source>
        <dbReference type="Proteomes" id="UP000620139"/>
    </source>
</evidence>